<organism evidence="4 5">
    <name type="scientific">Litorimonas cladophorae</name>
    <dbReference type="NCBI Taxonomy" id="1220491"/>
    <lineage>
        <taxon>Bacteria</taxon>
        <taxon>Pseudomonadati</taxon>
        <taxon>Pseudomonadota</taxon>
        <taxon>Alphaproteobacteria</taxon>
        <taxon>Maricaulales</taxon>
        <taxon>Robiginitomaculaceae</taxon>
    </lineage>
</organism>
<dbReference type="GO" id="GO:0004331">
    <property type="term" value="F:fructose-2,6-bisphosphate 2-phosphatase activity"/>
    <property type="evidence" value="ECO:0007669"/>
    <property type="project" value="TreeGrafter"/>
</dbReference>
<protein>
    <recommendedName>
        <fullName evidence="6">Phosphoglycerate mutase</fullName>
    </recommendedName>
</protein>
<feature type="active site" description="Proton donor/acceptor" evidence="2">
    <location>
        <position position="87"/>
    </location>
</feature>
<dbReference type="InterPro" id="IPR051695">
    <property type="entry name" value="Phosphoglycerate_Mutase"/>
</dbReference>
<dbReference type="Pfam" id="PF00300">
    <property type="entry name" value="His_Phos_1"/>
    <property type="match status" value="1"/>
</dbReference>
<dbReference type="SUPFAM" id="SSF53254">
    <property type="entry name" value="Phosphoglycerate mutase-like"/>
    <property type="match status" value="1"/>
</dbReference>
<dbReference type="RefSeq" id="WP_233349761.1">
    <property type="nucleotide sequence ID" value="NZ_BMYV01000001.1"/>
</dbReference>
<dbReference type="GO" id="GO:0005829">
    <property type="term" value="C:cytosol"/>
    <property type="evidence" value="ECO:0007669"/>
    <property type="project" value="TreeGrafter"/>
</dbReference>
<evidence type="ECO:0000256" key="3">
    <source>
        <dbReference type="PIRSR" id="PIRSR613078-2"/>
    </source>
</evidence>
<evidence type="ECO:0008006" key="6">
    <source>
        <dbReference type="Google" id="ProtNLM"/>
    </source>
</evidence>
<dbReference type="EMBL" id="BMYV01000001">
    <property type="protein sequence ID" value="GGX59023.1"/>
    <property type="molecule type" value="Genomic_DNA"/>
</dbReference>
<evidence type="ECO:0000313" key="5">
    <source>
        <dbReference type="Proteomes" id="UP000600865"/>
    </source>
</evidence>
<dbReference type="AlphaFoldDB" id="A0A918KCY4"/>
<comment type="caution">
    <text evidence="4">The sequence shown here is derived from an EMBL/GenBank/DDBJ whole genome shotgun (WGS) entry which is preliminary data.</text>
</comment>
<feature type="binding site" evidence="3">
    <location>
        <begin position="87"/>
        <end position="90"/>
    </location>
    <ligand>
        <name>substrate</name>
    </ligand>
</feature>
<evidence type="ECO:0000313" key="4">
    <source>
        <dbReference type="EMBL" id="GGX59023.1"/>
    </source>
</evidence>
<dbReference type="PANTHER" id="PTHR46517">
    <property type="entry name" value="FRUCTOSE-2,6-BISPHOSPHATASE TIGAR"/>
    <property type="match status" value="1"/>
</dbReference>
<dbReference type="Proteomes" id="UP000600865">
    <property type="component" value="Unassembled WGS sequence"/>
</dbReference>
<proteinExistence type="predicted"/>
<dbReference type="InterPro" id="IPR013078">
    <property type="entry name" value="His_Pase_superF_clade-1"/>
</dbReference>
<accession>A0A918KCY4</accession>
<feature type="binding site" evidence="3">
    <location>
        <position position="65"/>
    </location>
    <ligand>
        <name>substrate</name>
    </ligand>
</feature>
<feature type="active site" description="Tele-phosphohistidine intermediate" evidence="2">
    <location>
        <position position="14"/>
    </location>
</feature>
<dbReference type="GO" id="GO:0043456">
    <property type="term" value="P:regulation of pentose-phosphate shunt"/>
    <property type="evidence" value="ECO:0007669"/>
    <property type="project" value="TreeGrafter"/>
</dbReference>
<evidence type="ECO:0000256" key="2">
    <source>
        <dbReference type="PIRSR" id="PIRSR613078-1"/>
    </source>
</evidence>
<gene>
    <name evidence="4" type="ORF">GCM10011309_05650</name>
</gene>
<dbReference type="CDD" id="cd07067">
    <property type="entry name" value="HP_PGM_like"/>
    <property type="match status" value="1"/>
</dbReference>
<name>A0A918KCY4_9PROT</name>
<sequence length="197" mass="21669">MILMKTGRVYIVRHGNTFDKGETLLRVGGKTDLPLSISGREQAKALATHFAGVSFQQAYSSDLNRTRQTAEAILDGQAFELAHFLTEIDYGPDEGQPEDKVIARLGQSALDEWDQHAVPPKDWHVDPDALRTAWQAFLANCSPGTNTLVVTSNGVARFLLDVVEVNQDVPRKLRTGAYGTIDLTPKGPVLTSWDVRP</sequence>
<dbReference type="GO" id="GO:0045820">
    <property type="term" value="P:negative regulation of glycolytic process"/>
    <property type="evidence" value="ECO:0007669"/>
    <property type="project" value="TreeGrafter"/>
</dbReference>
<dbReference type="Gene3D" id="3.40.50.1240">
    <property type="entry name" value="Phosphoglycerate mutase-like"/>
    <property type="match status" value="1"/>
</dbReference>
<dbReference type="InterPro" id="IPR029033">
    <property type="entry name" value="His_PPase_superfam"/>
</dbReference>
<dbReference type="PANTHER" id="PTHR46517:SF1">
    <property type="entry name" value="FRUCTOSE-2,6-BISPHOSPHATASE TIGAR"/>
    <property type="match status" value="1"/>
</dbReference>
<reference evidence="4 5" key="1">
    <citation type="journal article" date="2014" name="Int. J. Syst. Evol. Microbiol.">
        <title>Complete genome sequence of Corynebacterium casei LMG S-19264T (=DSM 44701T), isolated from a smear-ripened cheese.</title>
        <authorList>
            <consortium name="US DOE Joint Genome Institute (JGI-PGF)"/>
            <person name="Walter F."/>
            <person name="Albersmeier A."/>
            <person name="Kalinowski J."/>
            <person name="Ruckert C."/>
        </authorList>
    </citation>
    <scope>NUCLEOTIDE SEQUENCE [LARGE SCALE GENOMIC DNA]</scope>
    <source>
        <strain evidence="4 5">KCTC 23968</strain>
    </source>
</reference>
<dbReference type="SMART" id="SM00855">
    <property type="entry name" value="PGAM"/>
    <property type="match status" value="1"/>
</dbReference>
<evidence type="ECO:0000256" key="1">
    <source>
        <dbReference type="ARBA" id="ARBA00022801"/>
    </source>
</evidence>
<keyword evidence="5" id="KW-1185">Reference proteome</keyword>
<keyword evidence="1" id="KW-0378">Hydrolase</keyword>